<evidence type="ECO:0000313" key="3">
    <source>
        <dbReference type="Proteomes" id="UP001149090"/>
    </source>
</evidence>
<evidence type="ECO:0000313" key="2">
    <source>
        <dbReference type="EMBL" id="KAJ5068866.1"/>
    </source>
</evidence>
<dbReference type="AlphaFoldDB" id="A0A9Q0LA14"/>
<evidence type="ECO:0000256" key="1">
    <source>
        <dbReference type="SAM" id="Phobius"/>
    </source>
</evidence>
<keyword evidence="1" id="KW-1133">Transmembrane helix</keyword>
<gene>
    <name evidence="2" type="ORF">M0811_12172</name>
</gene>
<protein>
    <submittedName>
        <fullName evidence="2">Uncharacterized protein</fullName>
    </submittedName>
</protein>
<feature type="transmembrane region" description="Helical" evidence="1">
    <location>
        <begin position="106"/>
        <end position="130"/>
    </location>
</feature>
<sequence>MVQIYFFSFLIIISTLAFVVPSLVVAEKDKDLDCSKSLWIWIIICNVVFCCLNLLNFFVLLLHFYGIFFSFSIVIGPLLGLFELIWCIIGLVWATRDGVKDQCGKLYNVTLGDSIAILVYSFVLCIFLIWDIIHLPFNV</sequence>
<organism evidence="2 3">
    <name type="scientific">Anaeramoeba ignava</name>
    <name type="common">Anaerobic marine amoeba</name>
    <dbReference type="NCBI Taxonomy" id="1746090"/>
    <lineage>
        <taxon>Eukaryota</taxon>
        <taxon>Metamonada</taxon>
        <taxon>Anaeramoebidae</taxon>
        <taxon>Anaeramoeba</taxon>
    </lineage>
</organism>
<comment type="caution">
    <text evidence="2">The sequence shown here is derived from an EMBL/GenBank/DDBJ whole genome shotgun (WGS) entry which is preliminary data.</text>
</comment>
<reference evidence="2" key="1">
    <citation type="submission" date="2022-10" db="EMBL/GenBank/DDBJ databases">
        <title>Novel sulphate-reducing endosymbionts in the free-living metamonad Anaeramoeba.</title>
        <authorList>
            <person name="Jerlstrom-Hultqvist J."/>
            <person name="Cepicka I."/>
            <person name="Gallot-Lavallee L."/>
            <person name="Salas-Leiva D."/>
            <person name="Curtis B.A."/>
            <person name="Zahonova K."/>
            <person name="Pipaliya S."/>
            <person name="Dacks J."/>
            <person name="Roger A.J."/>
        </authorList>
    </citation>
    <scope>NUCLEOTIDE SEQUENCE</scope>
    <source>
        <strain evidence="2">BMAN</strain>
    </source>
</reference>
<dbReference type="Proteomes" id="UP001149090">
    <property type="component" value="Unassembled WGS sequence"/>
</dbReference>
<keyword evidence="3" id="KW-1185">Reference proteome</keyword>
<accession>A0A9Q0LA14</accession>
<keyword evidence="1" id="KW-0812">Transmembrane</keyword>
<dbReference type="EMBL" id="JAPDFW010000112">
    <property type="protein sequence ID" value="KAJ5068866.1"/>
    <property type="molecule type" value="Genomic_DNA"/>
</dbReference>
<feature type="transmembrane region" description="Helical" evidence="1">
    <location>
        <begin position="38"/>
        <end position="61"/>
    </location>
</feature>
<name>A0A9Q0LA14_ANAIG</name>
<keyword evidence="1" id="KW-0472">Membrane</keyword>
<proteinExistence type="predicted"/>
<feature type="transmembrane region" description="Helical" evidence="1">
    <location>
        <begin position="67"/>
        <end position="94"/>
    </location>
</feature>
<feature type="transmembrane region" description="Helical" evidence="1">
    <location>
        <begin position="6"/>
        <end position="26"/>
    </location>
</feature>